<keyword evidence="3 6" id="KW-0812">Transmembrane</keyword>
<feature type="transmembrane region" description="Helical" evidence="6">
    <location>
        <begin position="318"/>
        <end position="336"/>
    </location>
</feature>
<keyword evidence="8" id="KW-1185">Reference proteome</keyword>
<feature type="transmembrane region" description="Helical" evidence="6">
    <location>
        <begin position="121"/>
        <end position="142"/>
    </location>
</feature>
<keyword evidence="4 6" id="KW-1133">Transmembrane helix</keyword>
<dbReference type="PANTHER" id="PTHR30250">
    <property type="entry name" value="PST FAMILY PREDICTED COLANIC ACID TRANSPORTER"/>
    <property type="match status" value="1"/>
</dbReference>
<feature type="transmembrane region" description="Helical" evidence="6">
    <location>
        <begin position="45"/>
        <end position="69"/>
    </location>
</feature>
<dbReference type="Proteomes" id="UP001430804">
    <property type="component" value="Unassembled WGS sequence"/>
</dbReference>
<evidence type="ECO:0000256" key="4">
    <source>
        <dbReference type="ARBA" id="ARBA00022989"/>
    </source>
</evidence>
<keyword evidence="5 6" id="KW-0472">Membrane</keyword>
<comment type="subcellular location">
    <subcellularLocation>
        <location evidence="1">Cell membrane</location>
        <topology evidence="1">Multi-pass membrane protein</topology>
    </subcellularLocation>
</comment>
<dbReference type="PANTHER" id="PTHR30250:SF11">
    <property type="entry name" value="O-ANTIGEN TRANSPORTER-RELATED"/>
    <property type="match status" value="1"/>
</dbReference>
<evidence type="ECO:0000256" key="1">
    <source>
        <dbReference type="ARBA" id="ARBA00004651"/>
    </source>
</evidence>
<feature type="transmembrane region" description="Helical" evidence="6">
    <location>
        <begin position="292"/>
        <end position="312"/>
    </location>
</feature>
<feature type="transmembrane region" description="Helical" evidence="6">
    <location>
        <begin position="177"/>
        <end position="197"/>
    </location>
</feature>
<evidence type="ECO:0000313" key="7">
    <source>
        <dbReference type="EMBL" id="MBW3097341.1"/>
    </source>
</evidence>
<feature type="transmembrane region" description="Helical" evidence="6">
    <location>
        <begin position="149"/>
        <end position="171"/>
    </location>
</feature>
<evidence type="ECO:0000313" key="8">
    <source>
        <dbReference type="Proteomes" id="UP001430804"/>
    </source>
</evidence>
<sequence length="415" mass="44594">MLVAQNRQLVGAYLSMTGGSAGRLVISLAYFIAVANTLSIGDFGLFATASACGIMLSRLLAFGFVSPLYRIATVRKRLLGAYTAGFIGGALLSLPAIALASGLTFMLVFSGDLALAPFVRILAAEILFWRVMEIVVIVTYGLNRFAAGSALVVIGTALKAIVAVAFAWSGATSLETWSWFYVAATAAAAVTAIVFFYPRVRLRWVPRLYIRRWVDAVSVAGAEMLFYVQSELDKILVLGLGGPETAGIYAMIMRLVDLTALPVRSFLTILVQKLMRAPQLLDRLPLRIGFEALVAVVSTAGLLAMALVLALFPMALGANVAEAAPLLILVLSVPALRNLLEYHSELLYGTGRTVIRAIVLASLAATKALLLTLVLTQGYSEAQWVPLVNAVFVALYLQSALMTYRALKARKRRVI</sequence>
<evidence type="ECO:0000256" key="3">
    <source>
        <dbReference type="ARBA" id="ARBA00022692"/>
    </source>
</evidence>
<feature type="transmembrane region" description="Helical" evidence="6">
    <location>
        <begin position="387"/>
        <end position="407"/>
    </location>
</feature>
<dbReference type="EMBL" id="JAHWQX010000002">
    <property type="protein sequence ID" value="MBW3097341.1"/>
    <property type="molecule type" value="Genomic_DNA"/>
</dbReference>
<keyword evidence="2" id="KW-1003">Cell membrane</keyword>
<feature type="transmembrane region" description="Helical" evidence="6">
    <location>
        <begin position="357"/>
        <end position="375"/>
    </location>
</feature>
<organism evidence="7 8">
    <name type="scientific">Pseudohoeflea coraliihabitans</name>
    <dbReference type="NCBI Taxonomy" id="2860393"/>
    <lineage>
        <taxon>Bacteria</taxon>
        <taxon>Pseudomonadati</taxon>
        <taxon>Pseudomonadota</taxon>
        <taxon>Alphaproteobacteria</taxon>
        <taxon>Hyphomicrobiales</taxon>
        <taxon>Rhizobiaceae</taxon>
        <taxon>Pseudohoeflea</taxon>
    </lineage>
</organism>
<accession>A0ABS6WN11</accession>
<evidence type="ECO:0000256" key="6">
    <source>
        <dbReference type="SAM" id="Phobius"/>
    </source>
</evidence>
<name>A0ABS6WN11_9HYPH</name>
<proteinExistence type="predicted"/>
<evidence type="ECO:0000256" key="5">
    <source>
        <dbReference type="ARBA" id="ARBA00023136"/>
    </source>
</evidence>
<feature type="transmembrane region" description="Helical" evidence="6">
    <location>
        <begin position="81"/>
        <end position="109"/>
    </location>
</feature>
<reference evidence="7" key="1">
    <citation type="submission" date="2021-07" db="EMBL/GenBank/DDBJ databases">
        <title>Pseudohoeflea marina sp. nov. a polyhydroxyalcanoate-producing bacterium.</title>
        <authorList>
            <person name="Zheng W."/>
            <person name="Yu S."/>
            <person name="Huang Y."/>
        </authorList>
    </citation>
    <scope>NUCLEOTIDE SEQUENCE</scope>
    <source>
        <strain evidence="7">DP4N28-3</strain>
    </source>
</reference>
<gene>
    <name evidence="7" type="ORF">KY465_08620</name>
</gene>
<feature type="transmembrane region" description="Helical" evidence="6">
    <location>
        <begin position="12"/>
        <end position="33"/>
    </location>
</feature>
<evidence type="ECO:0000256" key="2">
    <source>
        <dbReference type="ARBA" id="ARBA00022475"/>
    </source>
</evidence>
<dbReference type="InterPro" id="IPR050833">
    <property type="entry name" value="Poly_Biosynth_Transport"/>
</dbReference>
<comment type="caution">
    <text evidence="7">The sequence shown here is derived from an EMBL/GenBank/DDBJ whole genome shotgun (WGS) entry which is preliminary data.</text>
</comment>
<protein>
    <submittedName>
        <fullName evidence="7">Lipopolysaccharide biosynthesis protein</fullName>
    </submittedName>
</protein>